<dbReference type="InterPro" id="IPR011009">
    <property type="entry name" value="Kinase-like_dom_sf"/>
</dbReference>
<dbReference type="InterPro" id="IPR041726">
    <property type="entry name" value="ACAD10_11_N"/>
</dbReference>
<dbReference type="AlphaFoldDB" id="A0A5R9JAT6"/>
<dbReference type="InterPro" id="IPR002575">
    <property type="entry name" value="Aminoglycoside_PTrfase"/>
</dbReference>
<dbReference type="Gene3D" id="3.90.1200.10">
    <property type="match status" value="1"/>
</dbReference>
<organism evidence="2 3">
    <name type="scientific">Lichenicoccus roseus</name>
    <dbReference type="NCBI Taxonomy" id="2683649"/>
    <lineage>
        <taxon>Bacteria</taxon>
        <taxon>Pseudomonadati</taxon>
        <taxon>Pseudomonadota</taxon>
        <taxon>Alphaproteobacteria</taxon>
        <taxon>Acetobacterales</taxon>
        <taxon>Acetobacteraceae</taxon>
        <taxon>Lichenicoccus</taxon>
    </lineage>
</organism>
<accession>A0A5R9JAT6</accession>
<dbReference type="Pfam" id="PF01636">
    <property type="entry name" value="APH"/>
    <property type="match status" value="1"/>
</dbReference>
<name>A0A5R9JAT6_9PROT</name>
<reference evidence="2 3" key="1">
    <citation type="submission" date="2019-05" db="EMBL/GenBank/DDBJ databases">
        <authorList>
            <person name="Pankratov T."/>
            <person name="Grouzdev D."/>
        </authorList>
    </citation>
    <scope>NUCLEOTIDE SEQUENCE [LARGE SCALE GENOMIC DNA]</scope>
    <source>
        <strain evidence="2 3">KEBCLARHB70R</strain>
    </source>
</reference>
<comment type="caution">
    <text evidence="2">The sequence shown here is derived from an EMBL/GenBank/DDBJ whole genome shotgun (WGS) entry which is preliminary data.</text>
</comment>
<dbReference type="PANTHER" id="PTHR47829">
    <property type="entry name" value="HYDROLASE, PUTATIVE (AFU_ORTHOLOGUE AFUA_1G12880)-RELATED"/>
    <property type="match status" value="1"/>
</dbReference>
<evidence type="ECO:0000259" key="1">
    <source>
        <dbReference type="Pfam" id="PF01636"/>
    </source>
</evidence>
<proteinExistence type="predicted"/>
<dbReference type="OrthoDB" id="3806873at2"/>
<dbReference type="Proteomes" id="UP000305654">
    <property type="component" value="Unassembled WGS sequence"/>
</dbReference>
<dbReference type="EMBL" id="VCDI01000007">
    <property type="protein sequence ID" value="TLU71328.1"/>
    <property type="molecule type" value="Genomic_DNA"/>
</dbReference>
<dbReference type="SUPFAM" id="SSF56112">
    <property type="entry name" value="Protein kinase-like (PK-like)"/>
    <property type="match status" value="1"/>
</dbReference>
<gene>
    <name evidence="2" type="ORF">FE263_17690</name>
</gene>
<keyword evidence="3" id="KW-1185">Reference proteome</keyword>
<dbReference type="PANTHER" id="PTHR47829:SF1">
    <property type="entry name" value="HAD FAMILY PHOSPHATASE"/>
    <property type="match status" value="1"/>
</dbReference>
<dbReference type="RefSeq" id="WP_138327365.1">
    <property type="nucleotide sequence ID" value="NZ_VCDI01000007.1"/>
</dbReference>
<protein>
    <submittedName>
        <fullName evidence="2">Phosphotransferase family protein</fullName>
    </submittedName>
</protein>
<dbReference type="GO" id="GO:0016740">
    <property type="term" value="F:transferase activity"/>
    <property type="evidence" value="ECO:0007669"/>
    <property type="project" value="UniProtKB-KW"/>
</dbReference>
<evidence type="ECO:0000313" key="2">
    <source>
        <dbReference type="EMBL" id="TLU71328.1"/>
    </source>
</evidence>
<dbReference type="InterPro" id="IPR052898">
    <property type="entry name" value="ACAD10-like"/>
</dbReference>
<feature type="domain" description="Aminoglycoside phosphotransferase" evidence="1">
    <location>
        <begin position="32"/>
        <end position="261"/>
    </location>
</feature>
<keyword evidence="2" id="KW-0808">Transferase</keyword>
<dbReference type="CDD" id="cd05154">
    <property type="entry name" value="ACAD10_11_N-like"/>
    <property type="match status" value="1"/>
</dbReference>
<dbReference type="Gene3D" id="3.30.200.20">
    <property type="entry name" value="Phosphorylase Kinase, domain 1"/>
    <property type="match status" value="1"/>
</dbReference>
<evidence type="ECO:0000313" key="3">
    <source>
        <dbReference type="Proteomes" id="UP000305654"/>
    </source>
</evidence>
<sequence length="345" mass="38024">MSAAEAPPDFDEAALARWLDASLDGFDGPIVVTKFAGGQSNPTYRIDAASGPLVLRRRPFGPTLPSAHAVDREYRLISALHPAGLPVARPLAFCTDDGVIGAMFYVMQYVEGRIFWDASLPELPAPDRRDIHEEAIRALARLHAIDPAMIGLQGFGRPGNYFARQVERWTRQYRAAQTTTIEPVERLIEWLPRTIPAQTRSAIIHGDYRLDNLIFDPARPVVRAMLDWELATIGDPLADFAYLAMNWTMPADGRSGLAGIDLGEAGIPDLDEAVALYCAETGRDRLPDLHWYFAYNLFRLVGIVQGIRRRIIDGNASSAQAEAAAARIMPLADAAWREARLAGAH</sequence>